<name>A0AAP0K2K1_9MAGN</name>
<evidence type="ECO:0000313" key="2">
    <source>
        <dbReference type="EMBL" id="KAK9144718.1"/>
    </source>
</evidence>
<dbReference type="EMBL" id="JBBNAE010000002">
    <property type="protein sequence ID" value="KAK9144718.1"/>
    <property type="molecule type" value="Genomic_DNA"/>
</dbReference>
<evidence type="ECO:0000256" key="1">
    <source>
        <dbReference type="SAM" id="MobiDB-lite"/>
    </source>
</evidence>
<keyword evidence="3" id="KW-1185">Reference proteome</keyword>
<sequence>MGFWKSRKTSTWRQRVVDGASTPVDAARAAPTRKSGKTSTWRQRVVDGASTPVDAARAAPTRSIEQHQAGQGEDMRLPLSSERIAARTCRMWNILNSTSEITMAHVRLSEYVIKRYQKPLMVEAEQVEVTSFSLSASPQPFHKPA</sequence>
<proteinExistence type="predicted"/>
<reference evidence="2 3" key="1">
    <citation type="submission" date="2024-01" db="EMBL/GenBank/DDBJ databases">
        <title>Genome assemblies of Stephania.</title>
        <authorList>
            <person name="Yang L."/>
        </authorList>
    </citation>
    <scope>NUCLEOTIDE SEQUENCE [LARGE SCALE GENOMIC DNA]</scope>
    <source>
        <strain evidence="2">QJT</strain>
        <tissue evidence="2">Leaf</tissue>
    </source>
</reference>
<accession>A0AAP0K2K1</accession>
<dbReference type="AlphaFoldDB" id="A0AAP0K2K1"/>
<dbReference type="Proteomes" id="UP001417504">
    <property type="component" value="Unassembled WGS sequence"/>
</dbReference>
<organism evidence="2 3">
    <name type="scientific">Stephania japonica</name>
    <dbReference type="NCBI Taxonomy" id="461633"/>
    <lineage>
        <taxon>Eukaryota</taxon>
        <taxon>Viridiplantae</taxon>
        <taxon>Streptophyta</taxon>
        <taxon>Embryophyta</taxon>
        <taxon>Tracheophyta</taxon>
        <taxon>Spermatophyta</taxon>
        <taxon>Magnoliopsida</taxon>
        <taxon>Ranunculales</taxon>
        <taxon>Menispermaceae</taxon>
        <taxon>Menispermoideae</taxon>
        <taxon>Cissampelideae</taxon>
        <taxon>Stephania</taxon>
    </lineage>
</organism>
<protein>
    <submittedName>
        <fullName evidence="2">Uncharacterized protein</fullName>
    </submittedName>
</protein>
<feature type="region of interest" description="Disordered" evidence="1">
    <location>
        <begin position="1"/>
        <end position="79"/>
    </location>
</feature>
<gene>
    <name evidence="2" type="ORF">Sjap_004621</name>
</gene>
<comment type="caution">
    <text evidence="2">The sequence shown here is derived from an EMBL/GenBank/DDBJ whole genome shotgun (WGS) entry which is preliminary data.</text>
</comment>
<evidence type="ECO:0000313" key="3">
    <source>
        <dbReference type="Proteomes" id="UP001417504"/>
    </source>
</evidence>
<feature type="compositionally biased region" description="Basic residues" evidence="1">
    <location>
        <begin position="1"/>
        <end position="10"/>
    </location>
</feature>